<reference evidence="1" key="1">
    <citation type="submission" date="2021-03" db="EMBL/GenBank/DDBJ databases">
        <authorList>
            <person name="Tran Van P."/>
        </authorList>
    </citation>
    <scope>NUCLEOTIDE SEQUENCE</scope>
</reference>
<evidence type="ECO:0000313" key="2">
    <source>
        <dbReference type="Proteomes" id="UP001153148"/>
    </source>
</evidence>
<keyword evidence="2" id="KW-1185">Reference proteome</keyword>
<organism evidence="1 2">
    <name type="scientific">Timema podura</name>
    <name type="common">Walking stick</name>
    <dbReference type="NCBI Taxonomy" id="61482"/>
    <lineage>
        <taxon>Eukaryota</taxon>
        <taxon>Metazoa</taxon>
        <taxon>Ecdysozoa</taxon>
        <taxon>Arthropoda</taxon>
        <taxon>Hexapoda</taxon>
        <taxon>Insecta</taxon>
        <taxon>Pterygota</taxon>
        <taxon>Neoptera</taxon>
        <taxon>Polyneoptera</taxon>
        <taxon>Phasmatodea</taxon>
        <taxon>Timematodea</taxon>
        <taxon>Timematoidea</taxon>
        <taxon>Timematidae</taxon>
        <taxon>Timema</taxon>
    </lineage>
</organism>
<dbReference type="Proteomes" id="UP001153148">
    <property type="component" value="Unassembled WGS sequence"/>
</dbReference>
<proteinExistence type="predicted"/>
<accession>A0ABN7NXG0</accession>
<sequence>MISLTLYCVDSHIFASSTRAVLLKFNLSLLCCTLDPRSSAWENQSNLKTNHLKSVRMRMTAQHYRANSKQTASLAIYLKNSKITNFTFQVSSKENRYNIVIEDVHNIEQPHSIPIQQVNTSPKTTRQRNLFLTFPTAQRIAFTWVWLVSGTPLSSENIPAPPDLGNIPCPHEEFKHK</sequence>
<evidence type="ECO:0000313" key="1">
    <source>
        <dbReference type="EMBL" id="CAG2057818.1"/>
    </source>
</evidence>
<gene>
    <name evidence="1" type="ORF">TPAB3V08_LOCUS4794</name>
</gene>
<comment type="caution">
    <text evidence="1">The sequence shown here is derived from an EMBL/GenBank/DDBJ whole genome shotgun (WGS) entry which is preliminary data.</text>
</comment>
<protein>
    <submittedName>
        <fullName evidence="1">Uncharacterized protein</fullName>
    </submittedName>
</protein>
<dbReference type="EMBL" id="CAJPIN010006101">
    <property type="protein sequence ID" value="CAG2057818.1"/>
    <property type="molecule type" value="Genomic_DNA"/>
</dbReference>
<name>A0ABN7NXG0_TIMPD</name>